<feature type="transmembrane region" description="Helical" evidence="14">
    <location>
        <begin position="39"/>
        <end position="57"/>
    </location>
</feature>
<feature type="domain" description="Cytochrome b5 heme-binding" evidence="15">
    <location>
        <begin position="350"/>
        <end position="409"/>
    </location>
</feature>
<keyword evidence="3 13" id="KW-0444">Lipid biosynthesis</keyword>
<evidence type="ECO:0000256" key="14">
    <source>
        <dbReference type="SAM" id="Phobius"/>
    </source>
</evidence>
<comment type="similarity">
    <text evidence="2 13">Belongs to the fatty acid desaturase type 1 family.</text>
</comment>
<dbReference type="InterPro" id="IPR001522">
    <property type="entry name" value="FADS-1_CS"/>
</dbReference>
<evidence type="ECO:0000313" key="17">
    <source>
        <dbReference type="Proteomes" id="UP000294003"/>
    </source>
</evidence>
<protein>
    <recommendedName>
        <fullName evidence="13">Acyl-CoA desaturase</fullName>
        <ecNumber evidence="13">1.14.19.1</ecNumber>
    </recommendedName>
</protein>
<dbReference type="CDD" id="cd03505">
    <property type="entry name" value="Delta9-FADS-like"/>
    <property type="match status" value="1"/>
</dbReference>
<evidence type="ECO:0000256" key="3">
    <source>
        <dbReference type="ARBA" id="ARBA00022516"/>
    </source>
</evidence>
<dbReference type="PANTHER" id="PTHR11351">
    <property type="entry name" value="ACYL-COA DESATURASE"/>
    <property type="match status" value="1"/>
</dbReference>
<comment type="function">
    <text evidence="13">Stearoyl-CoA desaturase that utilizes O(2) and electrons from reduced cytochrome b5 to introduce the first double bond into saturated fatty acyl-CoA substrates.</text>
</comment>
<dbReference type="SMART" id="SM01117">
    <property type="entry name" value="Cyt-b5"/>
    <property type="match status" value="1"/>
</dbReference>
<feature type="transmembrane region" description="Helical" evidence="14">
    <location>
        <begin position="66"/>
        <end position="87"/>
    </location>
</feature>
<keyword evidence="6 13" id="KW-0276">Fatty acid metabolism</keyword>
<dbReference type="Gene3D" id="3.10.120.10">
    <property type="entry name" value="Cytochrome b5-like heme/steroid binding domain"/>
    <property type="match status" value="1"/>
</dbReference>
<keyword evidence="12 13" id="KW-0275">Fatty acid biosynthesis</keyword>
<proteinExistence type="inferred from homology"/>
<name>A0ABY0H2A4_9PEZI</name>
<evidence type="ECO:0000256" key="9">
    <source>
        <dbReference type="ARBA" id="ARBA00023004"/>
    </source>
</evidence>
<dbReference type="Pfam" id="PF00173">
    <property type="entry name" value="Cyt-b5"/>
    <property type="match status" value="1"/>
</dbReference>
<comment type="subcellular location">
    <subcellularLocation>
        <location evidence="1">Membrane</location>
        <topology evidence="1">Multi-pass membrane protein</topology>
    </subcellularLocation>
</comment>
<dbReference type="InterPro" id="IPR005804">
    <property type="entry name" value="FA_desaturase_dom"/>
</dbReference>
<evidence type="ECO:0000256" key="7">
    <source>
        <dbReference type="ARBA" id="ARBA00022989"/>
    </source>
</evidence>
<keyword evidence="11 14" id="KW-0472">Membrane</keyword>
<reference evidence="16 17" key="1">
    <citation type="submission" date="2018-06" db="EMBL/GenBank/DDBJ databases">
        <title>Complete Genomes of Monosporascus.</title>
        <authorList>
            <person name="Robinson A.J."/>
            <person name="Natvig D.O."/>
        </authorList>
    </citation>
    <scope>NUCLEOTIDE SEQUENCE [LARGE SCALE GENOMIC DNA]</scope>
    <source>
        <strain evidence="16 17">CBS 609.92</strain>
    </source>
</reference>
<dbReference type="PROSITE" id="PS00476">
    <property type="entry name" value="FATTY_ACID_DESATUR_1"/>
    <property type="match status" value="1"/>
</dbReference>
<dbReference type="SUPFAM" id="SSF55856">
    <property type="entry name" value="Cytochrome b5-like heme/steroid binding domain"/>
    <property type="match status" value="1"/>
</dbReference>
<dbReference type="EMBL" id="QJNS01000307">
    <property type="protein sequence ID" value="RYO79954.1"/>
    <property type="molecule type" value="Genomic_DNA"/>
</dbReference>
<evidence type="ECO:0000256" key="6">
    <source>
        <dbReference type="ARBA" id="ARBA00022832"/>
    </source>
</evidence>
<dbReference type="InterPro" id="IPR036400">
    <property type="entry name" value="Cyt_B5-like_heme/steroid_sf"/>
</dbReference>
<evidence type="ECO:0000256" key="5">
    <source>
        <dbReference type="ARBA" id="ARBA00022723"/>
    </source>
</evidence>
<evidence type="ECO:0000256" key="12">
    <source>
        <dbReference type="ARBA" id="ARBA00023160"/>
    </source>
</evidence>
<evidence type="ECO:0000256" key="13">
    <source>
        <dbReference type="PIRNR" id="PIRNR000345"/>
    </source>
</evidence>
<keyword evidence="13" id="KW-0813">Transport</keyword>
<keyword evidence="10 13" id="KW-0443">Lipid metabolism</keyword>
<keyword evidence="7 14" id="KW-1133">Transmembrane helix</keyword>
<dbReference type="PIRSF" id="PIRSF000345">
    <property type="entry name" value="OLE1"/>
    <property type="match status" value="1"/>
</dbReference>
<evidence type="ECO:0000256" key="10">
    <source>
        <dbReference type="ARBA" id="ARBA00023098"/>
    </source>
</evidence>
<organism evidence="16 17">
    <name type="scientific">Monosporascus cannonballus</name>
    <dbReference type="NCBI Taxonomy" id="155416"/>
    <lineage>
        <taxon>Eukaryota</taxon>
        <taxon>Fungi</taxon>
        <taxon>Dikarya</taxon>
        <taxon>Ascomycota</taxon>
        <taxon>Pezizomycotina</taxon>
        <taxon>Sordariomycetes</taxon>
        <taxon>Xylariomycetidae</taxon>
        <taxon>Xylariales</taxon>
        <taxon>Xylariales incertae sedis</taxon>
        <taxon>Monosporascus</taxon>
    </lineage>
</organism>
<keyword evidence="13" id="KW-0249">Electron transport</keyword>
<evidence type="ECO:0000313" key="16">
    <source>
        <dbReference type="EMBL" id="RYO79954.1"/>
    </source>
</evidence>
<dbReference type="PRINTS" id="PR00075">
    <property type="entry name" value="FACDDSATRASE"/>
</dbReference>
<dbReference type="InterPro" id="IPR001199">
    <property type="entry name" value="Cyt_B5-like_heme/steroid-bd"/>
</dbReference>
<keyword evidence="5 13" id="KW-0479">Metal-binding</keyword>
<keyword evidence="8 13" id="KW-0560">Oxidoreductase</keyword>
<comment type="caution">
    <text evidence="16">The sequence shown here is derived from an EMBL/GenBank/DDBJ whole genome shotgun (WGS) entry which is preliminary data.</text>
</comment>
<dbReference type="InterPro" id="IPR009160">
    <property type="entry name" value="Acyl-CoA_deSatase_haem/ster-bd"/>
</dbReference>
<keyword evidence="4 14" id="KW-0812">Transmembrane</keyword>
<dbReference type="PROSITE" id="PS50255">
    <property type="entry name" value="CYTOCHROME_B5_2"/>
    <property type="match status" value="1"/>
</dbReference>
<keyword evidence="13" id="KW-0349">Heme</keyword>
<keyword evidence="9 13" id="KW-0408">Iron</keyword>
<accession>A0ABY0H2A4</accession>
<gene>
    <name evidence="16" type="ORF">DL762_007898</name>
</gene>
<dbReference type="InterPro" id="IPR015876">
    <property type="entry name" value="Acyl-CoA_DS"/>
</dbReference>
<feature type="transmembrane region" description="Helical" evidence="14">
    <location>
        <begin position="182"/>
        <end position="200"/>
    </location>
</feature>
<comment type="catalytic activity">
    <reaction evidence="13">
        <text>octadecanoyl-CoA + 2 Fe(II)-[cytochrome b5] + O2 + 2 H(+) = (9Z)-octadecenoyl-CoA + 2 Fe(III)-[cytochrome b5] + 2 H2O</text>
        <dbReference type="Rhea" id="RHEA:19721"/>
        <dbReference type="Rhea" id="RHEA-COMP:10438"/>
        <dbReference type="Rhea" id="RHEA-COMP:10439"/>
        <dbReference type="ChEBI" id="CHEBI:15377"/>
        <dbReference type="ChEBI" id="CHEBI:15378"/>
        <dbReference type="ChEBI" id="CHEBI:15379"/>
        <dbReference type="ChEBI" id="CHEBI:29033"/>
        <dbReference type="ChEBI" id="CHEBI:29034"/>
        <dbReference type="ChEBI" id="CHEBI:57387"/>
        <dbReference type="ChEBI" id="CHEBI:57394"/>
        <dbReference type="EC" id="1.14.19.1"/>
    </reaction>
</comment>
<keyword evidence="17" id="KW-1185">Reference proteome</keyword>
<comment type="cofactor">
    <cofactor evidence="13">
        <name>Fe(2+)</name>
        <dbReference type="ChEBI" id="CHEBI:29033"/>
    </cofactor>
    <text evidence="13">Expected to bind 2 Fe(2+) ions per subunit.</text>
</comment>
<evidence type="ECO:0000259" key="15">
    <source>
        <dbReference type="PROSITE" id="PS50255"/>
    </source>
</evidence>
<evidence type="ECO:0000256" key="2">
    <source>
        <dbReference type="ARBA" id="ARBA00009295"/>
    </source>
</evidence>
<sequence>MTAQSKILVAMTEGDVENKPETKQASITKRQGLFSRIKWESLIILTVSPILGVYGAIHTPLQTKTLLFSVWMYLFSMLGITAGAHRLYSHRSYTASTPLQLFLLIGGASASQGSALWWAREHRAHHRYTDTDLDPHSANDGFFWTHMGWIIFRKETPPGFTDIRDLKNNKLVMFQHRHYFKIFPWLAFVLPVVIPGYFWGDWAGGLYYATLLRLTVVHHSIFCINSLAHWLGEAPFDDKHTPRNHLFTAVVTMGEGYHNFHHQFPVDYRNAIKWYQYDPTKWFIRASELLGLSTNLQTFPENEIKKGTLTMSLKKLRAEQDSIKWPLDSADLPVVDWYTFQKESETTPLILINGYIHDVSGFEQKHPGGRTILMRHVGKDASSAFNGGVYGHSNAAHNLLAMMRVGILDGGVEHVKYVTPAQRLRIVEQPRKDNVESWSPIAAK</sequence>
<evidence type="ECO:0000256" key="1">
    <source>
        <dbReference type="ARBA" id="ARBA00004141"/>
    </source>
</evidence>
<dbReference type="Proteomes" id="UP000294003">
    <property type="component" value="Unassembled WGS sequence"/>
</dbReference>
<evidence type="ECO:0000256" key="4">
    <source>
        <dbReference type="ARBA" id="ARBA00022692"/>
    </source>
</evidence>
<dbReference type="Pfam" id="PF00487">
    <property type="entry name" value="FA_desaturase"/>
    <property type="match status" value="1"/>
</dbReference>
<dbReference type="EC" id="1.14.19.1" evidence="13"/>
<dbReference type="PANTHER" id="PTHR11351:SF31">
    <property type="entry name" value="DESATURASE 1, ISOFORM A-RELATED"/>
    <property type="match status" value="1"/>
</dbReference>
<evidence type="ECO:0000256" key="11">
    <source>
        <dbReference type="ARBA" id="ARBA00023136"/>
    </source>
</evidence>
<evidence type="ECO:0000256" key="8">
    <source>
        <dbReference type="ARBA" id="ARBA00023002"/>
    </source>
</evidence>